<feature type="compositionally biased region" description="Basic residues" evidence="1">
    <location>
        <begin position="1"/>
        <end position="19"/>
    </location>
</feature>
<feature type="region of interest" description="Disordered" evidence="1">
    <location>
        <begin position="1"/>
        <end position="100"/>
    </location>
</feature>
<dbReference type="Proteomes" id="UP000026960">
    <property type="component" value="Chromosome 7"/>
</dbReference>
<accession>A0A0D3GLC1</accession>
<evidence type="ECO:0000313" key="2">
    <source>
        <dbReference type="EnsemblPlants" id="OBART07G00430.1"/>
    </source>
</evidence>
<feature type="compositionally biased region" description="Basic residues" evidence="1">
    <location>
        <begin position="36"/>
        <end position="50"/>
    </location>
</feature>
<organism evidence="2">
    <name type="scientific">Oryza barthii</name>
    <dbReference type="NCBI Taxonomy" id="65489"/>
    <lineage>
        <taxon>Eukaryota</taxon>
        <taxon>Viridiplantae</taxon>
        <taxon>Streptophyta</taxon>
        <taxon>Embryophyta</taxon>
        <taxon>Tracheophyta</taxon>
        <taxon>Spermatophyta</taxon>
        <taxon>Magnoliopsida</taxon>
        <taxon>Liliopsida</taxon>
        <taxon>Poales</taxon>
        <taxon>Poaceae</taxon>
        <taxon>BOP clade</taxon>
        <taxon>Oryzoideae</taxon>
        <taxon>Oryzeae</taxon>
        <taxon>Oryzinae</taxon>
        <taxon>Oryza</taxon>
    </lineage>
</organism>
<protein>
    <submittedName>
        <fullName evidence="2">Uncharacterized protein</fullName>
    </submittedName>
</protein>
<reference evidence="2" key="2">
    <citation type="submission" date="2015-03" db="UniProtKB">
        <authorList>
            <consortium name="EnsemblPlants"/>
        </authorList>
    </citation>
    <scope>IDENTIFICATION</scope>
</reference>
<name>A0A0D3GLC1_9ORYZ</name>
<dbReference type="HOGENOM" id="CLU_1799412_0_0_1"/>
<feature type="compositionally biased region" description="Pro residues" evidence="1">
    <location>
        <begin position="20"/>
        <end position="32"/>
    </location>
</feature>
<dbReference type="PaxDb" id="65489-OBART07G00430.1"/>
<dbReference type="Gramene" id="OBART07G00430.1">
    <property type="protein sequence ID" value="OBART07G00430.1"/>
    <property type="gene ID" value="OBART07G00430"/>
</dbReference>
<dbReference type="EnsemblPlants" id="OBART07G00430.1">
    <property type="protein sequence ID" value="OBART07G00430.1"/>
    <property type="gene ID" value="OBART07G00430"/>
</dbReference>
<evidence type="ECO:0000256" key="1">
    <source>
        <dbReference type="SAM" id="MobiDB-lite"/>
    </source>
</evidence>
<evidence type="ECO:0000313" key="3">
    <source>
        <dbReference type="Proteomes" id="UP000026960"/>
    </source>
</evidence>
<reference evidence="2" key="1">
    <citation type="journal article" date="2009" name="Rice">
        <title>De Novo Next Generation Sequencing of Plant Genomes.</title>
        <authorList>
            <person name="Rounsley S."/>
            <person name="Marri P.R."/>
            <person name="Yu Y."/>
            <person name="He R."/>
            <person name="Sisneros N."/>
            <person name="Goicoechea J.L."/>
            <person name="Lee S.J."/>
            <person name="Angelova A."/>
            <person name="Kudrna D."/>
            <person name="Luo M."/>
            <person name="Affourtit J."/>
            <person name="Desany B."/>
            <person name="Knight J."/>
            <person name="Niazi F."/>
            <person name="Egholm M."/>
            <person name="Wing R.A."/>
        </authorList>
    </citation>
    <scope>NUCLEOTIDE SEQUENCE [LARGE SCALE GENOMIC DNA]</scope>
    <source>
        <strain evidence="2">cv. IRGC 105608</strain>
    </source>
</reference>
<proteinExistence type="predicted"/>
<feature type="compositionally biased region" description="Polar residues" evidence="1">
    <location>
        <begin position="82"/>
        <end position="94"/>
    </location>
</feature>
<sequence length="144" mass="16826">MEKRNRRWAHTARNRKPRHPSAPPCPLPPPPALHRSAPRRRQRPRCRRRRCLGESRRIRQRPRPPRALARARMWRPRELKKSGTQQLDRSARPTSSFSSIQEQSSLDLCSASKLPCICQAPFLSSSCIEKLHNLSTFHESHFLI</sequence>
<keyword evidence="3" id="KW-1185">Reference proteome</keyword>
<dbReference type="AlphaFoldDB" id="A0A0D3GLC1"/>